<evidence type="ECO:0000313" key="1">
    <source>
        <dbReference type="EMBL" id="CAG8685599.1"/>
    </source>
</evidence>
<proteinExistence type="predicted"/>
<dbReference type="Proteomes" id="UP000789366">
    <property type="component" value="Unassembled WGS sequence"/>
</dbReference>
<gene>
    <name evidence="1" type="ORF">SPELUC_LOCUS10403</name>
</gene>
<comment type="caution">
    <text evidence="1">The sequence shown here is derived from an EMBL/GenBank/DDBJ whole genome shotgun (WGS) entry which is preliminary data.</text>
</comment>
<name>A0ACA9P0S4_9GLOM</name>
<organism evidence="1 2">
    <name type="scientific">Cetraspora pellucida</name>
    <dbReference type="NCBI Taxonomy" id="1433469"/>
    <lineage>
        <taxon>Eukaryota</taxon>
        <taxon>Fungi</taxon>
        <taxon>Fungi incertae sedis</taxon>
        <taxon>Mucoromycota</taxon>
        <taxon>Glomeromycotina</taxon>
        <taxon>Glomeromycetes</taxon>
        <taxon>Diversisporales</taxon>
        <taxon>Gigasporaceae</taxon>
        <taxon>Cetraspora</taxon>
    </lineage>
</organism>
<protein>
    <submittedName>
        <fullName evidence="1">2277_t:CDS:1</fullName>
    </submittedName>
</protein>
<dbReference type="EMBL" id="CAJVPW010019200">
    <property type="protein sequence ID" value="CAG8685599.1"/>
    <property type="molecule type" value="Genomic_DNA"/>
</dbReference>
<keyword evidence="2" id="KW-1185">Reference proteome</keyword>
<sequence length="76" mass="8620">MKLESLKANKKKATIDTENVETNTENSATNAEDTITIAQENTFTDIEECTVNENENNEVIDFTDNPEENFENYLEG</sequence>
<feature type="non-terminal residue" evidence="1">
    <location>
        <position position="76"/>
    </location>
</feature>
<accession>A0ACA9P0S4</accession>
<evidence type="ECO:0000313" key="2">
    <source>
        <dbReference type="Proteomes" id="UP000789366"/>
    </source>
</evidence>
<reference evidence="1" key="1">
    <citation type="submission" date="2021-06" db="EMBL/GenBank/DDBJ databases">
        <authorList>
            <person name="Kallberg Y."/>
            <person name="Tangrot J."/>
            <person name="Rosling A."/>
        </authorList>
    </citation>
    <scope>NUCLEOTIDE SEQUENCE</scope>
    <source>
        <strain evidence="1">28 12/20/2015</strain>
    </source>
</reference>